<name>A0A6V7VLS6_MELEN</name>
<feature type="compositionally biased region" description="Low complexity" evidence="2">
    <location>
        <begin position="9"/>
        <end position="22"/>
    </location>
</feature>
<keyword evidence="1" id="KW-0175">Coiled coil</keyword>
<organism evidence="3 4">
    <name type="scientific">Meloidogyne enterolobii</name>
    <name type="common">Root-knot nematode worm</name>
    <name type="synonym">Meloidogyne mayaguensis</name>
    <dbReference type="NCBI Taxonomy" id="390850"/>
    <lineage>
        <taxon>Eukaryota</taxon>
        <taxon>Metazoa</taxon>
        <taxon>Ecdysozoa</taxon>
        <taxon>Nematoda</taxon>
        <taxon>Chromadorea</taxon>
        <taxon>Rhabditida</taxon>
        <taxon>Tylenchina</taxon>
        <taxon>Tylenchomorpha</taxon>
        <taxon>Tylenchoidea</taxon>
        <taxon>Meloidogynidae</taxon>
        <taxon>Meloidogyninae</taxon>
        <taxon>Meloidogyne</taxon>
    </lineage>
</organism>
<feature type="compositionally biased region" description="Low complexity" evidence="2">
    <location>
        <begin position="189"/>
        <end position="206"/>
    </location>
</feature>
<dbReference type="Proteomes" id="UP000580250">
    <property type="component" value="Unassembled WGS sequence"/>
</dbReference>
<gene>
    <name evidence="3" type="ORF">MENT_LOCUS27484</name>
</gene>
<reference evidence="3 4" key="1">
    <citation type="submission" date="2020-08" db="EMBL/GenBank/DDBJ databases">
        <authorList>
            <person name="Koutsovoulos G."/>
            <person name="Danchin GJ E."/>
        </authorList>
    </citation>
    <scope>NUCLEOTIDE SEQUENCE [LARGE SCALE GENOMIC DNA]</scope>
</reference>
<dbReference type="AlphaFoldDB" id="A0A6V7VLS6"/>
<evidence type="ECO:0000256" key="1">
    <source>
        <dbReference type="SAM" id="Coils"/>
    </source>
</evidence>
<dbReference type="EMBL" id="CAJEWN010000260">
    <property type="protein sequence ID" value="CAD2175742.1"/>
    <property type="molecule type" value="Genomic_DNA"/>
</dbReference>
<evidence type="ECO:0000313" key="3">
    <source>
        <dbReference type="EMBL" id="CAD2175742.1"/>
    </source>
</evidence>
<comment type="caution">
    <text evidence="3">The sequence shown here is derived from an EMBL/GenBank/DDBJ whole genome shotgun (WGS) entry which is preliminary data.</text>
</comment>
<evidence type="ECO:0000256" key="2">
    <source>
        <dbReference type="SAM" id="MobiDB-lite"/>
    </source>
</evidence>
<feature type="coiled-coil region" evidence="1">
    <location>
        <begin position="85"/>
        <end position="112"/>
    </location>
</feature>
<sequence length="228" mass="26387">MHPGGGPSGSQSGWPSGYQSGWINFGGDSRSQPWEMNQGAGPSGPQQPMNLDDHIRQLLQVNGNSRPHPEIIPRQLKNQGDMQGFGTIEKQYQNLDLAYNELETEFMAVNKEIRTQQDFGMYLPYNPMASNEYYTQINQRNTRLQEIQAEQEKIIEDKEKIQELLLQRQARRQRAERERQLAEHRQFEHQQSQQQPSERQQASTSARQRRLEIRRQRRAGNRGSGSGN</sequence>
<evidence type="ECO:0000313" key="4">
    <source>
        <dbReference type="Proteomes" id="UP000580250"/>
    </source>
</evidence>
<feature type="region of interest" description="Disordered" evidence="2">
    <location>
        <begin position="175"/>
        <end position="228"/>
    </location>
</feature>
<feature type="region of interest" description="Disordered" evidence="2">
    <location>
        <begin position="1"/>
        <end position="49"/>
    </location>
</feature>
<proteinExistence type="predicted"/>
<accession>A0A6V7VLS6</accession>
<protein>
    <submittedName>
        <fullName evidence="3">Uncharacterized protein</fullName>
    </submittedName>
</protein>
<feature type="compositionally biased region" description="Basic and acidic residues" evidence="2">
    <location>
        <begin position="175"/>
        <end position="188"/>
    </location>
</feature>